<dbReference type="EMBL" id="KN834850">
    <property type="protein sequence ID" value="KIK51992.1"/>
    <property type="molecule type" value="Genomic_DNA"/>
</dbReference>
<proteinExistence type="predicted"/>
<evidence type="ECO:0000313" key="1">
    <source>
        <dbReference type="EMBL" id="KIK51992.1"/>
    </source>
</evidence>
<keyword evidence="2" id="KW-1185">Reference proteome</keyword>
<accession>A0A0D0C2F2</accession>
<dbReference type="Proteomes" id="UP000053593">
    <property type="component" value="Unassembled WGS sequence"/>
</dbReference>
<organism evidence="1 2">
    <name type="scientific">Collybiopsis luxurians FD-317 M1</name>
    <dbReference type="NCBI Taxonomy" id="944289"/>
    <lineage>
        <taxon>Eukaryota</taxon>
        <taxon>Fungi</taxon>
        <taxon>Dikarya</taxon>
        <taxon>Basidiomycota</taxon>
        <taxon>Agaricomycotina</taxon>
        <taxon>Agaricomycetes</taxon>
        <taxon>Agaricomycetidae</taxon>
        <taxon>Agaricales</taxon>
        <taxon>Marasmiineae</taxon>
        <taxon>Omphalotaceae</taxon>
        <taxon>Collybiopsis</taxon>
        <taxon>Collybiopsis luxurians</taxon>
    </lineage>
</organism>
<dbReference type="AlphaFoldDB" id="A0A0D0C2F2"/>
<reference evidence="1 2" key="1">
    <citation type="submission" date="2014-04" db="EMBL/GenBank/DDBJ databases">
        <title>Evolutionary Origins and Diversification of the Mycorrhizal Mutualists.</title>
        <authorList>
            <consortium name="DOE Joint Genome Institute"/>
            <consortium name="Mycorrhizal Genomics Consortium"/>
            <person name="Kohler A."/>
            <person name="Kuo A."/>
            <person name="Nagy L.G."/>
            <person name="Floudas D."/>
            <person name="Copeland A."/>
            <person name="Barry K.W."/>
            <person name="Cichocki N."/>
            <person name="Veneault-Fourrey C."/>
            <person name="LaButti K."/>
            <person name="Lindquist E.A."/>
            <person name="Lipzen A."/>
            <person name="Lundell T."/>
            <person name="Morin E."/>
            <person name="Murat C."/>
            <person name="Riley R."/>
            <person name="Ohm R."/>
            <person name="Sun H."/>
            <person name="Tunlid A."/>
            <person name="Henrissat B."/>
            <person name="Grigoriev I.V."/>
            <person name="Hibbett D.S."/>
            <person name="Martin F."/>
        </authorList>
    </citation>
    <scope>NUCLEOTIDE SEQUENCE [LARGE SCALE GENOMIC DNA]</scope>
    <source>
        <strain evidence="1 2">FD-317 M1</strain>
    </source>
</reference>
<evidence type="ECO:0000313" key="2">
    <source>
        <dbReference type="Proteomes" id="UP000053593"/>
    </source>
</evidence>
<protein>
    <submittedName>
        <fullName evidence="1">Uncharacterized protein</fullName>
    </submittedName>
</protein>
<name>A0A0D0C2F2_9AGAR</name>
<gene>
    <name evidence="1" type="ORF">GYMLUDRAFT_251579</name>
</gene>
<dbReference type="OrthoDB" id="2624269at2759"/>
<dbReference type="HOGENOM" id="CLU_120094_0_0_1"/>
<sequence length="196" mass="21936">MTEIDDPLQGILSDAAHKYWEDPDGCLIVSSTFSPLIQKWVPILFTYANGATAAHYEYHFLILIQGVVKTALERNISITDELFAGVVDFSDPQHIEFSNAFVGYFLAQPEDHWSETQLHHDAAKLLKGCSYHFQKTVMFSSTPSYAASLISYTFTLFSTTDSSSTPSAIFDQSRTNTSSEDNSINVFVNQLKMINL</sequence>